<name>A0A8X8DKI3_POPTO</name>
<evidence type="ECO:0000313" key="4">
    <source>
        <dbReference type="EMBL" id="KAG6793765.1"/>
    </source>
</evidence>
<dbReference type="Pfam" id="PF04859">
    <property type="entry name" value="DUF641"/>
    <property type="match status" value="1"/>
</dbReference>
<evidence type="ECO:0000259" key="3">
    <source>
        <dbReference type="Pfam" id="PF24994"/>
    </source>
</evidence>
<accession>A0A8X8DKI3</accession>
<keyword evidence="5" id="KW-1185">Reference proteome</keyword>
<sequence length="475" mass="53657">MDSVKPSAVTSKKSKFARNVAKVIQLRAATGIAPVDGVQKVVSQEEVKHDKHHRKSAASRPQPFDINNIEEHQKGLALEALVAKMFASVSCVKAAYAQLQYSQSPYDADGIQAADQFVVSELKNLSELKQCYIKKQFDPSPETALVLADVQEQKSLSKTYEIMGKKLESQLRLKESEITYLREKMEESSRQNRLLEKRLNKSGHLSMPDNLRLPGLSPSHFITVLRHTVKSIRSFVKLMIDEMKSTGWDLDAAAKCIVSDVAYRRADDKCFAFESFVSREMFDGFHLSNFSPQKESPPEKKNQQQLFFKRFAELKSTKATEYIAHKPKSTFAKFCRSKYLQLIHPQMETSFFGNLSKRSLLNSGEFPDTIFFTTFAEMARRVWVLHCLAFSFDPEASIFQVRRGCRFSEVYMEGVAEDALLSSENAPDVDPSVAFTVVPGFRIGKTVIQCQVYLSPLQAKLCLVAKCLLWGLGIV</sequence>
<evidence type="ECO:0000259" key="2">
    <source>
        <dbReference type="Pfam" id="PF04859"/>
    </source>
</evidence>
<dbReference type="AlphaFoldDB" id="A0A8X8DKI3"/>
<dbReference type="Proteomes" id="UP000886885">
    <property type="component" value="Chromosome 1A"/>
</dbReference>
<dbReference type="EMBL" id="JAAWWB010000001">
    <property type="protein sequence ID" value="KAG6793765.1"/>
    <property type="molecule type" value="Genomic_DNA"/>
</dbReference>
<dbReference type="OrthoDB" id="1915848at2759"/>
<evidence type="ECO:0008006" key="6">
    <source>
        <dbReference type="Google" id="ProtNLM"/>
    </source>
</evidence>
<protein>
    <recommendedName>
        <fullName evidence="6">DUF641 domain-containing protein</fullName>
    </recommendedName>
</protein>
<evidence type="ECO:0000256" key="1">
    <source>
        <dbReference type="SAM" id="MobiDB-lite"/>
    </source>
</evidence>
<dbReference type="InterPro" id="IPR056813">
    <property type="entry name" value="GIL1_IRKI_C"/>
</dbReference>
<proteinExistence type="predicted"/>
<dbReference type="GO" id="GO:0009959">
    <property type="term" value="P:negative gravitropism"/>
    <property type="evidence" value="ECO:0007669"/>
    <property type="project" value="InterPro"/>
</dbReference>
<dbReference type="GO" id="GO:0009639">
    <property type="term" value="P:response to red or far red light"/>
    <property type="evidence" value="ECO:0007669"/>
    <property type="project" value="InterPro"/>
</dbReference>
<feature type="domain" description="GIL1/IRKI C-terminal" evidence="3">
    <location>
        <begin position="398"/>
        <end position="453"/>
    </location>
</feature>
<comment type="caution">
    <text evidence="4">The sequence shown here is derived from an EMBL/GenBank/DDBJ whole genome shotgun (WGS) entry which is preliminary data.</text>
</comment>
<evidence type="ECO:0000313" key="5">
    <source>
        <dbReference type="Proteomes" id="UP000886885"/>
    </source>
</evidence>
<feature type="domain" description="DUF641" evidence="2">
    <location>
        <begin position="77"/>
        <end position="198"/>
    </location>
</feature>
<dbReference type="InterPro" id="IPR006943">
    <property type="entry name" value="DUF641_pln"/>
</dbReference>
<reference evidence="4" key="1">
    <citation type="journal article" date="2020" name="bioRxiv">
        <title>Hybrid origin of Populus tomentosa Carr. identified through genome sequencing and phylogenomic analysis.</title>
        <authorList>
            <person name="An X."/>
            <person name="Gao K."/>
            <person name="Chen Z."/>
            <person name="Li J."/>
            <person name="Yang X."/>
            <person name="Yang X."/>
            <person name="Zhou J."/>
            <person name="Guo T."/>
            <person name="Zhao T."/>
            <person name="Huang S."/>
            <person name="Miao D."/>
            <person name="Khan W.U."/>
            <person name="Rao P."/>
            <person name="Ye M."/>
            <person name="Lei B."/>
            <person name="Liao W."/>
            <person name="Wang J."/>
            <person name="Ji L."/>
            <person name="Li Y."/>
            <person name="Guo B."/>
            <person name="Mustafa N.S."/>
            <person name="Li S."/>
            <person name="Yun Q."/>
            <person name="Keller S.R."/>
            <person name="Mao J."/>
            <person name="Zhang R."/>
            <person name="Strauss S.H."/>
        </authorList>
    </citation>
    <scope>NUCLEOTIDE SEQUENCE</scope>
    <source>
        <strain evidence="4">GM15</strain>
        <tissue evidence="4">Leaf</tissue>
    </source>
</reference>
<organism evidence="4 5">
    <name type="scientific">Populus tomentosa</name>
    <name type="common">Chinese white poplar</name>
    <dbReference type="NCBI Taxonomy" id="118781"/>
    <lineage>
        <taxon>Eukaryota</taxon>
        <taxon>Viridiplantae</taxon>
        <taxon>Streptophyta</taxon>
        <taxon>Embryophyta</taxon>
        <taxon>Tracheophyta</taxon>
        <taxon>Spermatophyta</taxon>
        <taxon>Magnoliopsida</taxon>
        <taxon>eudicotyledons</taxon>
        <taxon>Gunneridae</taxon>
        <taxon>Pentapetalae</taxon>
        <taxon>rosids</taxon>
        <taxon>fabids</taxon>
        <taxon>Malpighiales</taxon>
        <taxon>Salicaceae</taxon>
        <taxon>Saliceae</taxon>
        <taxon>Populus</taxon>
    </lineage>
</organism>
<dbReference type="Pfam" id="PF24994">
    <property type="entry name" value="GIL1_IRKI_C"/>
    <property type="match status" value="1"/>
</dbReference>
<dbReference type="PANTHER" id="PTHR31161">
    <property type="entry name" value="PROTEIN GRAVITROPIC IN THE LIGHT 1"/>
    <property type="match status" value="1"/>
</dbReference>
<gene>
    <name evidence="4" type="ORF">POTOM_002988</name>
</gene>
<dbReference type="InterPro" id="IPR040225">
    <property type="entry name" value="GIL1-like"/>
</dbReference>
<feature type="region of interest" description="Disordered" evidence="1">
    <location>
        <begin position="45"/>
        <end position="66"/>
    </location>
</feature>